<protein>
    <recommendedName>
        <fullName evidence="8">Cytochrome b561 and DOMON domain-containing protein</fullName>
    </recommendedName>
</protein>
<dbReference type="SMART" id="SM00665">
    <property type="entry name" value="B561"/>
    <property type="match status" value="1"/>
</dbReference>
<dbReference type="FunCoup" id="D8RTN0">
    <property type="interactions" value="379"/>
</dbReference>
<comment type="cofactor">
    <cofactor evidence="8">
        <name>heme b</name>
        <dbReference type="ChEBI" id="CHEBI:60344"/>
    </cofactor>
    <text evidence="8">Binds 2 heme b groups non-covalently.</text>
</comment>
<evidence type="ECO:0000256" key="6">
    <source>
        <dbReference type="ARBA" id="ARBA00022989"/>
    </source>
</evidence>
<feature type="transmembrane region" description="Helical" evidence="10">
    <location>
        <begin position="311"/>
        <end position="332"/>
    </location>
</feature>
<dbReference type="HOGENOM" id="CLU_036675_1_1_1"/>
<dbReference type="Gramene" id="EFJ24539">
    <property type="protein sequence ID" value="EFJ24539"/>
    <property type="gene ID" value="SELMODRAFT_101207"/>
</dbReference>
<feature type="transmembrane region" description="Helical" evidence="10">
    <location>
        <begin position="211"/>
        <end position="232"/>
    </location>
</feature>
<feature type="domain" description="Cytochrome b561" evidence="13">
    <location>
        <begin position="172"/>
        <end position="368"/>
    </location>
</feature>
<dbReference type="Proteomes" id="UP000001514">
    <property type="component" value="Unassembled WGS sequence"/>
</dbReference>
<keyword evidence="9" id="KW-0408">Iron</keyword>
<dbReference type="eggNOG" id="KOG4293">
    <property type="taxonomic scope" value="Eukaryota"/>
</dbReference>
<reference evidence="14 15" key="1">
    <citation type="journal article" date="2011" name="Science">
        <title>The Selaginella genome identifies genetic changes associated with the evolution of vascular plants.</title>
        <authorList>
            <person name="Banks J.A."/>
            <person name="Nishiyama T."/>
            <person name="Hasebe M."/>
            <person name="Bowman J.L."/>
            <person name="Gribskov M."/>
            <person name="dePamphilis C."/>
            <person name="Albert V.A."/>
            <person name="Aono N."/>
            <person name="Aoyama T."/>
            <person name="Ambrose B.A."/>
            <person name="Ashton N.W."/>
            <person name="Axtell M.J."/>
            <person name="Barker E."/>
            <person name="Barker M.S."/>
            <person name="Bennetzen J.L."/>
            <person name="Bonawitz N.D."/>
            <person name="Chapple C."/>
            <person name="Cheng C."/>
            <person name="Correa L.G."/>
            <person name="Dacre M."/>
            <person name="DeBarry J."/>
            <person name="Dreyer I."/>
            <person name="Elias M."/>
            <person name="Engstrom E.M."/>
            <person name="Estelle M."/>
            <person name="Feng L."/>
            <person name="Finet C."/>
            <person name="Floyd S.K."/>
            <person name="Frommer W.B."/>
            <person name="Fujita T."/>
            <person name="Gramzow L."/>
            <person name="Gutensohn M."/>
            <person name="Harholt J."/>
            <person name="Hattori M."/>
            <person name="Heyl A."/>
            <person name="Hirai T."/>
            <person name="Hiwatashi Y."/>
            <person name="Ishikawa M."/>
            <person name="Iwata M."/>
            <person name="Karol K.G."/>
            <person name="Koehler B."/>
            <person name="Kolukisaoglu U."/>
            <person name="Kubo M."/>
            <person name="Kurata T."/>
            <person name="Lalonde S."/>
            <person name="Li K."/>
            <person name="Li Y."/>
            <person name="Litt A."/>
            <person name="Lyons E."/>
            <person name="Manning G."/>
            <person name="Maruyama T."/>
            <person name="Michael T.P."/>
            <person name="Mikami K."/>
            <person name="Miyazaki S."/>
            <person name="Morinaga S."/>
            <person name="Murata T."/>
            <person name="Mueller-Roeber B."/>
            <person name="Nelson D.R."/>
            <person name="Obara M."/>
            <person name="Oguri Y."/>
            <person name="Olmstead R.G."/>
            <person name="Onodera N."/>
            <person name="Petersen B.L."/>
            <person name="Pils B."/>
            <person name="Prigge M."/>
            <person name="Rensing S.A."/>
            <person name="Riano-Pachon D.M."/>
            <person name="Roberts A.W."/>
            <person name="Sato Y."/>
            <person name="Scheller H.V."/>
            <person name="Schulz B."/>
            <person name="Schulz C."/>
            <person name="Shakirov E.V."/>
            <person name="Shibagaki N."/>
            <person name="Shinohara N."/>
            <person name="Shippen D.E."/>
            <person name="Soerensen I."/>
            <person name="Sotooka R."/>
            <person name="Sugimoto N."/>
            <person name="Sugita M."/>
            <person name="Sumikawa N."/>
            <person name="Tanurdzic M."/>
            <person name="Theissen G."/>
            <person name="Ulvskov P."/>
            <person name="Wakazuki S."/>
            <person name="Weng J.K."/>
            <person name="Willats W.W."/>
            <person name="Wipf D."/>
            <person name="Wolf P.G."/>
            <person name="Yang L."/>
            <person name="Zimmer A.D."/>
            <person name="Zhu Q."/>
            <person name="Mitros T."/>
            <person name="Hellsten U."/>
            <person name="Loque D."/>
            <person name="Otillar R."/>
            <person name="Salamov A."/>
            <person name="Schmutz J."/>
            <person name="Shapiro H."/>
            <person name="Lindquist E."/>
            <person name="Lucas S."/>
            <person name="Rokhsar D."/>
            <person name="Grigoriev I.V."/>
        </authorList>
    </citation>
    <scope>NUCLEOTIDE SEQUENCE [LARGE SCALE GENOMIC DNA]</scope>
</reference>
<evidence type="ECO:0000256" key="2">
    <source>
        <dbReference type="ARBA" id="ARBA00022448"/>
    </source>
</evidence>
<evidence type="ECO:0000256" key="4">
    <source>
        <dbReference type="ARBA" id="ARBA00022729"/>
    </source>
</evidence>
<evidence type="ECO:0000259" key="13">
    <source>
        <dbReference type="PROSITE" id="PS50939"/>
    </source>
</evidence>
<dbReference type="PIRSF" id="PIRSF037471">
    <property type="entry name" value="UCP037471"/>
    <property type="match status" value="1"/>
</dbReference>
<dbReference type="CDD" id="cd09629">
    <property type="entry name" value="DOMON_CIL1_like"/>
    <property type="match status" value="1"/>
</dbReference>
<evidence type="ECO:0000313" key="15">
    <source>
        <dbReference type="Proteomes" id="UP000001514"/>
    </source>
</evidence>
<feature type="binding site" description="axial binding residue" evidence="9">
    <location>
        <position position="313"/>
    </location>
    <ligand>
        <name>heme b</name>
        <dbReference type="ChEBI" id="CHEBI:60344"/>
        <label>1</label>
    </ligand>
    <ligandPart>
        <name>Fe</name>
        <dbReference type="ChEBI" id="CHEBI:18248"/>
    </ligandPart>
</feature>
<dbReference type="InterPro" id="IPR045265">
    <property type="entry name" value="AIR12_DOMON"/>
</dbReference>
<dbReference type="InterPro" id="IPR017214">
    <property type="entry name" value="UCP037471"/>
</dbReference>
<feature type="binding site" description="axial binding residue" evidence="9">
    <location>
        <position position="244"/>
    </location>
    <ligand>
        <name>heme b</name>
        <dbReference type="ChEBI" id="CHEBI:60344"/>
        <label>1</label>
    </ligand>
    <ligandPart>
        <name>Fe</name>
        <dbReference type="ChEBI" id="CHEBI:18248"/>
    </ligandPart>
</feature>
<sequence length="396" mass="43731">MWIPRRVLLLLALSILVARAAEAALDCTSPFTYKGQTRYFGACNTLTGPAALAWTYDPADSTLKVAFLGQAASPMGWVGWGINLGSRPVMVGTNALIGFRTQDRSYVDTYKLTTDIQAGAQLTPGTLDISVLDKAVEITGTTVTIFATIQLRPNQTKINHVWNRGSKTIGVSPLQHGLSPEDRSGVGVIDLSTRSVINTEPPHQSLKQSHGALNAVGWGIFLPLGMMTARYARPFSEKVWFYVHISLQSLGLLLGSIGWLIGLRLGSYSKGIVHDVHRNIGIAIFSFACLQVFGVAFRPNKEHKLRLYWNAYHHSIGYLMLILIFTNIYKGFEILQPKRRWHNAYTGFVVLAAIVSFILEILTWIIYFKRKKNAEKEALANGGKVQMGSSFSSFPA</sequence>
<evidence type="ECO:0000256" key="5">
    <source>
        <dbReference type="ARBA" id="ARBA00022982"/>
    </source>
</evidence>
<evidence type="ECO:0000256" key="11">
    <source>
        <dbReference type="SAM" id="SignalP"/>
    </source>
</evidence>
<comment type="subcellular location">
    <subcellularLocation>
        <location evidence="1">Membrane</location>
    </subcellularLocation>
</comment>
<keyword evidence="5 8" id="KW-0249">Electron transport</keyword>
<dbReference type="OMA" id="KPEKKWK"/>
<evidence type="ECO:0000256" key="7">
    <source>
        <dbReference type="ARBA" id="ARBA00023136"/>
    </source>
</evidence>
<keyword evidence="3 10" id="KW-0812">Transmembrane</keyword>
<evidence type="ECO:0000256" key="1">
    <source>
        <dbReference type="ARBA" id="ARBA00004370"/>
    </source>
</evidence>
<keyword evidence="7 8" id="KW-0472">Membrane</keyword>
<evidence type="ECO:0000256" key="3">
    <source>
        <dbReference type="ARBA" id="ARBA00022692"/>
    </source>
</evidence>
<dbReference type="Pfam" id="PF04526">
    <property type="entry name" value="DUF568"/>
    <property type="match status" value="1"/>
</dbReference>
<feature type="chain" id="PRO_5003122104" description="Cytochrome b561 and DOMON domain-containing protein" evidence="11">
    <location>
        <begin position="24"/>
        <end position="396"/>
    </location>
</feature>
<keyword evidence="15" id="KW-1185">Reference proteome</keyword>
<accession>D8RTN0</accession>
<dbReference type="InterPro" id="IPR005018">
    <property type="entry name" value="DOMON_domain"/>
</dbReference>
<evidence type="ECO:0000256" key="9">
    <source>
        <dbReference type="PIRSR" id="PIRSR037471-1"/>
    </source>
</evidence>
<evidence type="ECO:0000256" key="10">
    <source>
        <dbReference type="SAM" id="Phobius"/>
    </source>
</evidence>
<organism evidence="15">
    <name type="scientific">Selaginella moellendorffii</name>
    <name type="common">Spikemoss</name>
    <dbReference type="NCBI Taxonomy" id="88036"/>
    <lineage>
        <taxon>Eukaryota</taxon>
        <taxon>Viridiplantae</taxon>
        <taxon>Streptophyta</taxon>
        <taxon>Embryophyta</taxon>
        <taxon>Tracheophyta</taxon>
        <taxon>Lycopodiopsida</taxon>
        <taxon>Selaginellales</taxon>
        <taxon>Selaginellaceae</taxon>
        <taxon>Selaginella</taxon>
    </lineage>
</organism>
<dbReference type="AlphaFoldDB" id="D8RTN0"/>
<dbReference type="Gene3D" id="1.20.120.1770">
    <property type="match status" value="1"/>
</dbReference>
<dbReference type="OrthoDB" id="19261at2759"/>
<feature type="transmembrane region" description="Helical" evidence="10">
    <location>
        <begin position="239"/>
        <end position="260"/>
    </location>
</feature>
<keyword evidence="6 10" id="KW-1133">Transmembrane helix</keyword>
<evidence type="ECO:0000256" key="8">
    <source>
        <dbReference type="PIRNR" id="PIRNR037471"/>
    </source>
</evidence>
<evidence type="ECO:0000259" key="12">
    <source>
        <dbReference type="PROSITE" id="PS50836"/>
    </source>
</evidence>
<dbReference type="GO" id="GO:0016020">
    <property type="term" value="C:membrane"/>
    <property type="evidence" value="ECO:0007669"/>
    <property type="project" value="UniProtKB-SubCell"/>
</dbReference>
<dbReference type="PANTHER" id="PTHR23130">
    <property type="entry name" value="CYTOCHROME B561 AND DOMON DOMAIN-CONTAINING PROTEIN"/>
    <property type="match status" value="1"/>
</dbReference>
<feature type="signal peptide" evidence="11">
    <location>
        <begin position="1"/>
        <end position="23"/>
    </location>
</feature>
<dbReference type="GO" id="GO:0046872">
    <property type="term" value="F:metal ion binding"/>
    <property type="evidence" value="ECO:0007669"/>
    <property type="project" value="UniProtKB-KW"/>
</dbReference>
<dbReference type="InParanoid" id="D8RTN0"/>
<dbReference type="CDD" id="cd08760">
    <property type="entry name" value="Cyt_b561_FRRS1_like"/>
    <property type="match status" value="1"/>
</dbReference>
<dbReference type="PROSITE" id="PS50836">
    <property type="entry name" value="DOMON"/>
    <property type="match status" value="1"/>
</dbReference>
<dbReference type="PANTHER" id="PTHR23130:SF199">
    <property type="entry name" value="CYTOCHROME B561 AND DOMON DOMAIN-CONTAINING PROTEIN"/>
    <property type="match status" value="1"/>
</dbReference>
<dbReference type="PROSITE" id="PS50939">
    <property type="entry name" value="CYTOCHROME_B561"/>
    <property type="match status" value="1"/>
</dbReference>
<gene>
    <name evidence="14" type="ORF">SELMODRAFT_101207</name>
</gene>
<feature type="binding site" description="axial binding residue" evidence="9">
    <location>
        <position position="210"/>
    </location>
    <ligand>
        <name>heme b</name>
        <dbReference type="ChEBI" id="CHEBI:60344"/>
        <label>1</label>
    </ligand>
    <ligandPart>
        <name>Fe</name>
        <dbReference type="ChEBI" id="CHEBI:18248"/>
    </ligandPart>
</feature>
<keyword evidence="2 8" id="KW-0813">Transport</keyword>
<evidence type="ECO:0000313" key="14">
    <source>
        <dbReference type="EMBL" id="EFJ24539.1"/>
    </source>
</evidence>
<dbReference type="KEGG" id="smo:SELMODRAFT_101207"/>
<feature type="domain" description="DOMON" evidence="12">
    <location>
        <begin position="48"/>
        <end position="165"/>
    </location>
</feature>
<name>D8RTN0_SELML</name>
<feature type="transmembrane region" description="Helical" evidence="10">
    <location>
        <begin position="280"/>
        <end position="299"/>
    </location>
</feature>
<feature type="binding site" description="axial binding residue" evidence="9">
    <location>
        <position position="277"/>
    </location>
    <ligand>
        <name>heme b</name>
        <dbReference type="ChEBI" id="CHEBI:60344"/>
        <label>1</label>
    </ligand>
    <ligandPart>
        <name>Fe</name>
        <dbReference type="ChEBI" id="CHEBI:18248"/>
    </ligandPart>
</feature>
<dbReference type="InterPro" id="IPR006593">
    <property type="entry name" value="Cyt_b561/ferric_Rdtase_TM"/>
</dbReference>
<keyword evidence="4 11" id="KW-0732">Signal</keyword>
<feature type="transmembrane region" description="Helical" evidence="10">
    <location>
        <begin position="344"/>
        <end position="367"/>
    </location>
</feature>
<proteinExistence type="predicted"/>
<keyword evidence="9" id="KW-0479">Metal-binding</keyword>
<dbReference type="EMBL" id="GL377589">
    <property type="protein sequence ID" value="EFJ24539.1"/>
    <property type="molecule type" value="Genomic_DNA"/>
</dbReference>